<feature type="domain" description="Protein kinase" evidence="11">
    <location>
        <begin position="171"/>
        <end position="441"/>
    </location>
</feature>
<keyword evidence="10" id="KW-0472">Membrane</keyword>
<dbReference type="Proteomes" id="UP000004994">
    <property type="component" value="Chromosome 1"/>
</dbReference>
<keyword evidence="4" id="KW-0732">Signal</keyword>
<evidence type="ECO:0000256" key="2">
    <source>
        <dbReference type="ARBA" id="ARBA00022527"/>
    </source>
</evidence>
<dbReference type="Pfam" id="PF07714">
    <property type="entry name" value="PK_Tyr_Ser-Thr"/>
    <property type="match status" value="1"/>
</dbReference>
<protein>
    <recommendedName>
        <fullName evidence="1">non-specific serine/threonine protein kinase</fullName>
        <ecNumber evidence="1">2.7.11.1</ecNumber>
    </recommendedName>
</protein>
<dbReference type="Gene3D" id="1.10.510.10">
    <property type="entry name" value="Transferase(Phosphotransferase) domain 1"/>
    <property type="match status" value="1"/>
</dbReference>
<dbReference type="SUPFAM" id="SSF56112">
    <property type="entry name" value="Protein kinase-like (PK-like)"/>
    <property type="match status" value="1"/>
</dbReference>
<keyword evidence="10" id="KW-1133">Transmembrane helix</keyword>
<dbReference type="InterPro" id="IPR000719">
    <property type="entry name" value="Prot_kinase_dom"/>
</dbReference>
<keyword evidence="3" id="KW-0808">Transferase</keyword>
<dbReference type="SMART" id="SM00220">
    <property type="entry name" value="S_TKc"/>
    <property type="match status" value="1"/>
</dbReference>
<dbReference type="PROSITE" id="PS50011">
    <property type="entry name" value="PROTEIN_KINASE_DOM"/>
    <property type="match status" value="1"/>
</dbReference>
<dbReference type="PANTHER" id="PTHR47976:SF108">
    <property type="entry name" value="G-TYPE LECTIN S-RECEPTOR-LIKE SERINE_THREONINE-PROTEIN KINASE LECRK1"/>
    <property type="match status" value="1"/>
</dbReference>
<dbReference type="EC" id="2.7.11.1" evidence="1"/>
<evidence type="ECO:0000313" key="12">
    <source>
        <dbReference type="EnsemblPlants" id="Solyc01g014550.2.1"/>
    </source>
</evidence>
<evidence type="ECO:0000313" key="13">
    <source>
        <dbReference type="Proteomes" id="UP000004994"/>
    </source>
</evidence>
<dbReference type="InterPro" id="IPR001245">
    <property type="entry name" value="Ser-Thr/Tyr_kinase_cat_dom"/>
</dbReference>
<dbReference type="AlphaFoldDB" id="A0A3Q7EB71"/>
<evidence type="ECO:0000256" key="6">
    <source>
        <dbReference type="ARBA" id="ARBA00022777"/>
    </source>
</evidence>
<keyword evidence="7" id="KW-0067">ATP-binding</keyword>
<reference evidence="12" key="2">
    <citation type="submission" date="2019-01" db="UniProtKB">
        <authorList>
            <consortium name="EnsemblPlants"/>
        </authorList>
    </citation>
    <scope>IDENTIFICATION</scope>
    <source>
        <strain evidence="12">cv. Heinz 1706</strain>
    </source>
</reference>
<dbReference type="InParanoid" id="A0A3Q7EB71"/>
<dbReference type="CDD" id="cd01098">
    <property type="entry name" value="PAN_AP_plant"/>
    <property type="match status" value="1"/>
</dbReference>
<keyword evidence="10" id="KW-0812">Transmembrane</keyword>
<dbReference type="GO" id="GO:0004674">
    <property type="term" value="F:protein serine/threonine kinase activity"/>
    <property type="evidence" value="ECO:0007669"/>
    <property type="project" value="UniProtKB-KW"/>
</dbReference>
<comment type="catalytic activity">
    <reaction evidence="9">
        <text>L-seryl-[protein] + ATP = O-phospho-L-seryl-[protein] + ADP + H(+)</text>
        <dbReference type="Rhea" id="RHEA:17989"/>
        <dbReference type="Rhea" id="RHEA-COMP:9863"/>
        <dbReference type="Rhea" id="RHEA-COMP:11604"/>
        <dbReference type="ChEBI" id="CHEBI:15378"/>
        <dbReference type="ChEBI" id="CHEBI:29999"/>
        <dbReference type="ChEBI" id="CHEBI:30616"/>
        <dbReference type="ChEBI" id="CHEBI:83421"/>
        <dbReference type="ChEBI" id="CHEBI:456216"/>
        <dbReference type="EC" id="2.7.11.1"/>
    </reaction>
</comment>
<proteinExistence type="predicted"/>
<evidence type="ECO:0000256" key="9">
    <source>
        <dbReference type="ARBA" id="ARBA00048679"/>
    </source>
</evidence>
<organism evidence="12">
    <name type="scientific">Solanum lycopersicum</name>
    <name type="common">Tomato</name>
    <name type="synonym">Lycopersicon esculentum</name>
    <dbReference type="NCBI Taxonomy" id="4081"/>
    <lineage>
        <taxon>Eukaryota</taxon>
        <taxon>Viridiplantae</taxon>
        <taxon>Streptophyta</taxon>
        <taxon>Embryophyta</taxon>
        <taxon>Tracheophyta</taxon>
        <taxon>Spermatophyta</taxon>
        <taxon>Magnoliopsida</taxon>
        <taxon>eudicotyledons</taxon>
        <taxon>Gunneridae</taxon>
        <taxon>Pentapetalae</taxon>
        <taxon>asterids</taxon>
        <taxon>lamiids</taxon>
        <taxon>Solanales</taxon>
        <taxon>Solanaceae</taxon>
        <taxon>Solanoideae</taxon>
        <taxon>Solaneae</taxon>
        <taxon>Solanum</taxon>
        <taxon>Solanum subgen. Lycopersicon</taxon>
    </lineage>
</organism>
<dbReference type="InterPro" id="IPR051343">
    <property type="entry name" value="G-type_lectin_kinases/EP1-like"/>
</dbReference>
<evidence type="ECO:0000256" key="7">
    <source>
        <dbReference type="ARBA" id="ARBA00022840"/>
    </source>
</evidence>
<evidence type="ECO:0000256" key="5">
    <source>
        <dbReference type="ARBA" id="ARBA00022741"/>
    </source>
</evidence>
<evidence type="ECO:0000259" key="11">
    <source>
        <dbReference type="PROSITE" id="PS50011"/>
    </source>
</evidence>
<keyword evidence="6" id="KW-0418">Kinase</keyword>
<dbReference type="InterPro" id="IPR011009">
    <property type="entry name" value="Kinase-like_dom_sf"/>
</dbReference>
<dbReference type="Gramene" id="Solyc01g014550.2.1">
    <property type="protein sequence ID" value="Solyc01g014550.2.1"/>
    <property type="gene ID" value="Solyc01g014550.2"/>
</dbReference>
<evidence type="ECO:0000256" key="8">
    <source>
        <dbReference type="ARBA" id="ARBA00047899"/>
    </source>
</evidence>
<dbReference type="EnsemblPlants" id="Solyc01g014550.2.1">
    <property type="protein sequence ID" value="Solyc01g014550.2.1"/>
    <property type="gene ID" value="Solyc01g014550.2"/>
</dbReference>
<evidence type="ECO:0000256" key="10">
    <source>
        <dbReference type="SAM" id="Phobius"/>
    </source>
</evidence>
<sequence>MAWSSLSIRQGLGGGACGFNSLCSVGTDQRPRCDCPLGYILDDPNDKLGSCGQNFPEQNCNLEAREVESFTFHEMLDTDWPDSDYESPRDVSEDCCRENCLSDCFCAVAIYSDDNVCWKKRYPLSNGRVGPTIGGKTLIKIRKENSTVWESPNKNQSTLIISGSVMLAIFMNLILFLSALVYLFMLKGKKRKRIAPYSAVPGVNLRSFSYKELEQATNGFREELRTGTYSTVYKAVHHNMVTEGEGEVFEAEVNSISTTNHKNLVQLLGFCNEGQHRLLVYEHMKTGSIAHLLFKDSRLSWSKRVQVAIDTAKGLCYLHEEYSTQIIHCDIKPQNMLLDENLTAKIADFGMAKLLKDIRLKQQLGYVEPKDTLVQKQILVWPVTVKVDVYSFGVLLLELICCRKNYEQDVANENDMILLEWAYDCCKRDKLHYLYALMKRH</sequence>
<evidence type="ECO:0000256" key="3">
    <source>
        <dbReference type="ARBA" id="ARBA00022679"/>
    </source>
</evidence>
<keyword evidence="2" id="KW-0723">Serine/threonine-protein kinase</keyword>
<evidence type="ECO:0000256" key="4">
    <source>
        <dbReference type="ARBA" id="ARBA00022729"/>
    </source>
</evidence>
<keyword evidence="5" id="KW-0547">Nucleotide-binding</keyword>
<dbReference type="OMA" id="HEECQTH"/>
<dbReference type="PANTHER" id="PTHR47976">
    <property type="entry name" value="G-TYPE LECTIN S-RECEPTOR-LIKE SERINE/THREONINE-PROTEIN KINASE SD2-5"/>
    <property type="match status" value="1"/>
</dbReference>
<feature type="transmembrane region" description="Helical" evidence="10">
    <location>
        <begin position="159"/>
        <end position="184"/>
    </location>
</feature>
<reference evidence="12" key="1">
    <citation type="journal article" date="2012" name="Nature">
        <title>The tomato genome sequence provides insights into fleshy fruit evolution.</title>
        <authorList>
            <consortium name="Tomato Genome Consortium"/>
        </authorList>
    </citation>
    <scope>NUCLEOTIDE SEQUENCE [LARGE SCALE GENOMIC DNA]</scope>
    <source>
        <strain evidence="12">cv. Heinz 1706</strain>
    </source>
</reference>
<dbReference type="FunFam" id="1.10.510.10:FF:001023">
    <property type="entry name" value="Os07g0541700 protein"/>
    <property type="match status" value="1"/>
</dbReference>
<dbReference type="PROSITE" id="PS00108">
    <property type="entry name" value="PROTEIN_KINASE_ST"/>
    <property type="match status" value="1"/>
</dbReference>
<comment type="catalytic activity">
    <reaction evidence="8">
        <text>L-threonyl-[protein] + ATP = O-phospho-L-threonyl-[protein] + ADP + H(+)</text>
        <dbReference type="Rhea" id="RHEA:46608"/>
        <dbReference type="Rhea" id="RHEA-COMP:11060"/>
        <dbReference type="Rhea" id="RHEA-COMP:11605"/>
        <dbReference type="ChEBI" id="CHEBI:15378"/>
        <dbReference type="ChEBI" id="CHEBI:30013"/>
        <dbReference type="ChEBI" id="CHEBI:30616"/>
        <dbReference type="ChEBI" id="CHEBI:61977"/>
        <dbReference type="ChEBI" id="CHEBI:456216"/>
        <dbReference type="EC" id="2.7.11.1"/>
    </reaction>
</comment>
<evidence type="ECO:0000256" key="1">
    <source>
        <dbReference type="ARBA" id="ARBA00012513"/>
    </source>
</evidence>
<accession>A0A3Q7EB71</accession>
<dbReference type="GO" id="GO:0005524">
    <property type="term" value="F:ATP binding"/>
    <property type="evidence" value="ECO:0007669"/>
    <property type="project" value="UniProtKB-KW"/>
</dbReference>
<dbReference type="InterPro" id="IPR008271">
    <property type="entry name" value="Ser/Thr_kinase_AS"/>
</dbReference>
<name>A0A3Q7EB71_SOLLC</name>
<keyword evidence="13" id="KW-1185">Reference proteome</keyword>
<dbReference type="Gene3D" id="3.30.200.20">
    <property type="entry name" value="Phosphorylase Kinase, domain 1"/>
    <property type="match status" value="1"/>
</dbReference>